<protein>
    <submittedName>
        <fullName evidence="1">Uncharacterized protein</fullName>
    </submittedName>
</protein>
<evidence type="ECO:0000313" key="1">
    <source>
        <dbReference type="EMBL" id="JAH36534.1"/>
    </source>
</evidence>
<reference evidence="1" key="1">
    <citation type="submission" date="2014-11" db="EMBL/GenBank/DDBJ databases">
        <authorList>
            <person name="Amaro Gonzalez C."/>
        </authorList>
    </citation>
    <scope>NUCLEOTIDE SEQUENCE</scope>
</reference>
<accession>A0A0E9S524</accession>
<dbReference type="EMBL" id="GBXM01072043">
    <property type="protein sequence ID" value="JAH36534.1"/>
    <property type="molecule type" value="Transcribed_RNA"/>
</dbReference>
<reference evidence="1" key="2">
    <citation type="journal article" date="2015" name="Fish Shellfish Immunol.">
        <title>Early steps in the European eel (Anguilla anguilla)-Vibrio vulnificus interaction in the gills: Role of the RtxA13 toxin.</title>
        <authorList>
            <person name="Callol A."/>
            <person name="Pajuelo D."/>
            <person name="Ebbesson L."/>
            <person name="Teles M."/>
            <person name="MacKenzie S."/>
            <person name="Amaro C."/>
        </authorList>
    </citation>
    <scope>NUCLEOTIDE SEQUENCE</scope>
</reference>
<organism evidence="1">
    <name type="scientific">Anguilla anguilla</name>
    <name type="common">European freshwater eel</name>
    <name type="synonym">Muraena anguilla</name>
    <dbReference type="NCBI Taxonomy" id="7936"/>
    <lineage>
        <taxon>Eukaryota</taxon>
        <taxon>Metazoa</taxon>
        <taxon>Chordata</taxon>
        <taxon>Craniata</taxon>
        <taxon>Vertebrata</taxon>
        <taxon>Euteleostomi</taxon>
        <taxon>Actinopterygii</taxon>
        <taxon>Neopterygii</taxon>
        <taxon>Teleostei</taxon>
        <taxon>Anguilliformes</taxon>
        <taxon>Anguillidae</taxon>
        <taxon>Anguilla</taxon>
    </lineage>
</organism>
<name>A0A0E9S524_ANGAN</name>
<dbReference type="AlphaFoldDB" id="A0A0E9S524"/>
<proteinExistence type="predicted"/>
<sequence length="31" mass="3424">MNLLKGRLRFKYISPVSTLSKAVGKAVMLDS</sequence>